<comment type="caution">
    <text evidence="3">The sequence shown here is derived from an EMBL/GenBank/DDBJ whole genome shotgun (WGS) entry which is preliminary data.</text>
</comment>
<dbReference type="RefSeq" id="WP_418158448.1">
    <property type="nucleotide sequence ID" value="NZ_JBBLZC010000004.1"/>
</dbReference>
<proteinExistence type="predicted"/>
<accession>A0ABU8XN24</accession>
<feature type="chain" id="PRO_5045334044" evidence="1">
    <location>
        <begin position="29"/>
        <end position="213"/>
    </location>
</feature>
<protein>
    <submittedName>
        <fullName evidence="3">Extensin family protein</fullName>
    </submittedName>
</protein>
<dbReference type="InterPro" id="IPR009683">
    <property type="entry name" value="Extensin-like_C"/>
</dbReference>
<gene>
    <name evidence="3" type="ORF">U1T56_05505</name>
</gene>
<evidence type="ECO:0000313" key="3">
    <source>
        <dbReference type="EMBL" id="MEK0082596.1"/>
    </source>
</evidence>
<organism evidence="3 4">
    <name type="scientific">Benzoatithermus flavus</name>
    <dbReference type="NCBI Taxonomy" id="3108223"/>
    <lineage>
        <taxon>Bacteria</taxon>
        <taxon>Pseudomonadati</taxon>
        <taxon>Pseudomonadota</taxon>
        <taxon>Alphaproteobacteria</taxon>
        <taxon>Geminicoccales</taxon>
        <taxon>Geminicoccaceae</taxon>
        <taxon>Benzoatithermus</taxon>
    </lineage>
</organism>
<evidence type="ECO:0000256" key="1">
    <source>
        <dbReference type="SAM" id="SignalP"/>
    </source>
</evidence>
<keyword evidence="4" id="KW-1185">Reference proteome</keyword>
<sequence>MKPPRSTTMRLVALLALLLPAGCSSERAQGIRGAEPYRLSGAACLAVLRERGIAVGRWQHIPDRSCRVDTPVRAGSGRLASFVPPLETSCAMLVAWSDFEAEVNRAARTHLRSPVVAVQHYGSYACRSMTGNAGRASLHARARALDISGFRLADGRIVTVHEGWRGTRAEQRFLRAVASAACRRFSVTLTPESDRRHQDHLHVDIGPWRQCGL</sequence>
<evidence type="ECO:0000259" key="2">
    <source>
        <dbReference type="Pfam" id="PF06904"/>
    </source>
</evidence>
<evidence type="ECO:0000313" key="4">
    <source>
        <dbReference type="Proteomes" id="UP001375743"/>
    </source>
</evidence>
<dbReference type="Pfam" id="PF06904">
    <property type="entry name" value="Extensin-like_C"/>
    <property type="match status" value="1"/>
</dbReference>
<dbReference type="EMBL" id="JBBLZC010000004">
    <property type="protein sequence ID" value="MEK0082596.1"/>
    <property type="molecule type" value="Genomic_DNA"/>
</dbReference>
<reference evidence="3 4" key="1">
    <citation type="submission" date="2024-01" db="EMBL/GenBank/DDBJ databases">
        <title>Multi-omics insights into the function and evolution of sodium benzoate biodegradation pathways in Benzoatithermus flavus gen. nov., sp. nov. from hot spring.</title>
        <authorList>
            <person name="Hu C.-J."/>
            <person name="Li W.-J."/>
        </authorList>
    </citation>
    <scope>NUCLEOTIDE SEQUENCE [LARGE SCALE GENOMIC DNA]</scope>
    <source>
        <strain evidence="3 4">SYSU G07066</strain>
    </source>
</reference>
<feature type="domain" description="Extensin-like C-terminal" evidence="2">
    <location>
        <begin position="43"/>
        <end position="211"/>
    </location>
</feature>
<feature type="signal peptide" evidence="1">
    <location>
        <begin position="1"/>
        <end position="28"/>
    </location>
</feature>
<keyword evidence="1" id="KW-0732">Signal</keyword>
<name>A0ABU8XN24_9PROT</name>
<dbReference type="Proteomes" id="UP001375743">
    <property type="component" value="Unassembled WGS sequence"/>
</dbReference>